<dbReference type="PANTHER" id="PTHR35317:SF35">
    <property type="entry name" value="DUF4219 DOMAIN-CONTAINING PROTEIN"/>
    <property type="match status" value="1"/>
</dbReference>
<keyword evidence="2" id="KW-1185">Reference proteome</keyword>
<feature type="non-terminal residue" evidence="1">
    <location>
        <position position="1"/>
    </location>
</feature>
<evidence type="ECO:0000313" key="2">
    <source>
        <dbReference type="Proteomes" id="UP000257109"/>
    </source>
</evidence>
<evidence type="ECO:0008006" key="3">
    <source>
        <dbReference type="Google" id="ProtNLM"/>
    </source>
</evidence>
<name>A0A371HRP5_MUCPR</name>
<dbReference type="OrthoDB" id="1429133at2759"/>
<dbReference type="Pfam" id="PF14223">
    <property type="entry name" value="Retrotran_gag_2"/>
    <property type="match status" value="1"/>
</dbReference>
<dbReference type="PANTHER" id="PTHR35317">
    <property type="entry name" value="OS04G0629600 PROTEIN"/>
    <property type="match status" value="1"/>
</dbReference>
<dbReference type="Proteomes" id="UP000257109">
    <property type="component" value="Unassembled WGS sequence"/>
</dbReference>
<organism evidence="1 2">
    <name type="scientific">Mucuna pruriens</name>
    <name type="common">Velvet bean</name>
    <name type="synonym">Dolichos pruriens</name>
    <dbReference type="NCBI Taxonomy" id="157652"/>
    <lineage>
        <taxon>Eukaryota</taxon>
        <taxon>Viridiplantae</taxon>
        <taxon>Streptophyta</taxon>
        <taxon>Embryophyta</taxon>
        <taxon>Tracheophyta</taxon>
        <taxon>Spermatophyta</taxon>
        <taxon>Magnoliopsida</taxon>
        <taxon>eudicotyledons</taxon>
        <taxon>Gunneridae</taxon>
        <taxon>Pentapetalae</taxon>
        <taxon>rosids</taxon>
        <taxon>fabids</taxon>
        <taxon>Fabales</taxon>
        <taxon>Fabaceae</taxon>
        <taxon>Papilionoideae</taxon>
        <taxon>50 kb inversion clade</taxon>
        <taxon>NPAAA clade</taxon>
        <taxon>indigoferoid/millettioid clade</taxon>
        <taxon>Phaseoleae</taxon>
        <taxon>Mucuna</taxon>
    </lineage>
</organism>
<proteinExistence type="predicted"/>
<dbReference type="EMBL" id="QJKJ01001879">
    <property type="protein sequence ID" value="RDY05437.1"/>
    <property type="molecule type" value="Genomic_DNA"/>
</dbReference>
<reference evidence="1" key="1">
    <citation type="submission" date="2018-05" db="EMBL/GenBank/DDBJ databases">
        <title>Draft genome of Mucuna pruriens seed.</title>
        <authorList>
            <person name="Nnadi N.E."/>
            <person name="Vos R."/>
            <person name="Hasami M.H."/>
            <person name="Devisetty U.K."/>
            <person name="Aguiy J.C."/>
        </authorList>
    </citation>
    <scope>NUCLEOTIDE SEQUENCE [LARGE SCALE GENOMIC DNA]</scope>
    <source>
        <strain evidence="1">JCA_2017</strain>
    </source>
</reference>
<evidence type="ECO:0000313" key="1">
    <source>
        <dbReference type="EMBL" id="RDY05437.1"/>
    </source>
</evidence>
<dbReference type="AlphaFoldDB" id="A0A371HRP5"/>
<protein>
    <recommendedName>
        <fullName evidence="3">Copia protein</fullName>
    </recommendedName>
</protein>
<comment type="caution">
    <text evidence="1">The sequence shown here is derived from an EMBL/GenBank/DDBJ whole genome shotgun (WGS) entry which is preliminary data.</text>
</comment>
<gene>
    <name evidence="1" type="ORF">CR513_10732</name>
</gene>
<accession>A0A371HRP5</accession>
<sequence length="90" mass="10670">MEENESISNYFDGIQELVNAMRAYKQKISYEQVVDKILRNLPQPFDHVAITIEESKNLDTMEIEKMQHSFEAHEIRISKRRVFQEQALQA</sequence>